<dbReference type="InterPro" id="IPR043130">
    <property type="entry name" value="CDP-OH_PTrfase_TM_dom"/>
</dbReference>
<proteinExistence type="inferred from homology"/>
<keyword evidence="4 11" id="KW-0808">Transferase</keyword>
<dbReference type="PROSITE" id="PS00379">
    <property type="entry name" value="CDP_ALCOHOL_P_TRANSF"/>
    <property type="match status" value="1"/>
</dbReference>
<keyword evidence="8 12" id="KW-0472">Membrane</keyword>
<dbReference type="InterPro" id="IPR050324">
    <property type="entry name" value="CDP-alcohol_PTase-I"/>
</dbReference>
<evidence type="ECO:0000313" key="13">
    <source>
        <dbReference type="EMBL" id="MCP2329929.1"/>
    </source>
</evidence>
<keyword evidence="10" id="KW-1208">Phospholipid metabolism</keyword>
<evidence type="ECO:0000256" key="12">
    <source>
        <dbReference type="SAM" id="Phobius"/>
    </source>
</evidence>
<dbReference type="Pfam" id="PF01066">
    <property type="entry name" value="CDP-OH_P_transf"/>
    <property type="match status" value="1"/>
</dbReference>
<evidence type="ECO:0000256" key="11">
    <source>
        <dbReference type="RuleBase" id="RU003750"/>
    </source>
</evidence>
<evidence type="ECO:0000256" key="5">
    <source>
        <dbReference type="ARBA" id="ARBA00022692"/>
    </source>
</evidence>
<keyword evidence="3" id="KW-0444">Lipid biosynthesis</keyword>
<name>A0ABT1JCB1_ACTCY</name>
<dbReference type="PANTHER" id="PTHR14269">
    <property type="entry name" value="CDP-DIACYLGLYCEROL--GLYCEROL-3-PHOSPHATE 3-PHOSPHATIDYLTRANSFERASE-RELATED"/>
    <property type="match status" value="1"/>
</dbReference>
<keyword evidence="6 12" id="KW-1133">Transmembrane helix</keyword>
<evidence type="ECO:0000256" key="8">
    <source>
        <dbReference type="ARBA" id="ARBA00023136"/>
    </source>
</evidence>
<evidence type="ECO:0000313" key="14">
    <source>
        <dbReference type="Proteomes" id="UP000791080"/>
    </source>
</evidence>
<keyword evidence="9" id="KW-0594">Phospholipid biosynthesis</keyword>
<keyword evidence="7" id="KW-0443">Lipid metabolism</keyword>
<dbReference type="Gene3D" id="1.20.120.1760">
    <property type="match status" value="1"/>
</dbReference>
<comment type="caution">
    <text evidence="13">The sequence shown here is derived from an EMBL/GenBank/DDBJ whole genome shotgun (WGS) entry which is preliminary data.</text>
</comment>
<organism evidence="13 14">
    <name type="scientific">Actinoalloteichus caeruleus DSM 43889</name>
    <dbReference type="NCBI Taxonomy" id="1120930"/>
    <lineage>
        <taxon>Bacteria</taxon>
        <taxon>Bacillati</taxon>
        <taxon>Actinomycetota</taxon>
        <taxon>Actinomycetes</taxon>
        <taxon>Pseudonocardiales</taxon>
        <taxon>Pseudonocardiaceae</taxon>
        <taxon>Actinoalloteichus</taxon>
        <taxon>Actinoalloteichus cyanogriseus</taxon>
    </lineage>
</organism>
<evidence type="ECO:0000256" key="3">
    <source>
        <dbReference type="ARBA" id="ARBA00022516"/>
    </source>
</evidence>
<evidence type="ECO:0000256" key="9">
    <source>
        <dbReference type="ARBA" id="ARBA00023209"/>
    </source>
</evidence>
<evidence type="ECO:0000256" key="10">
    <source>
        <dbReference type="ARBA" id="ARBA00023264"/>
    </source>
</evidence>
<dbReference type="RefSeq" id="WP_245588795.1">
    <property type="nucleotide sequence ID" value="NZ_AUBJ02000001.1"/>
</dbReference>
<evidence type="ECO:0000256" key="4">
    <source>
        <dbReference type="ARBA" id="ARBA00022679"/>
    </source>
</evidence>
<feature type="transmembrane region" description="Helical" evidence="12">
    <location>
        <begin position="65"/>
        <end position="82"/>
    </location>
</feature>
<evidence type="ECO:0000256" key="7">
    <source>
        <dbReference type="ARBA" id="ARBA00023098"/>
    </source>
</evidence>
<dbReference type="Proteomes" id="UP000791080">
    <property type="component" value="Unassembled WGS sequence"/>
</dbReference>
<sequence>MAMGPEGRPNEQGAPDGFLSAQLGDTSWTAIKQDRILTVPNLLSFLRLAGVPVFLWLLLVPRADVAALLILVLSGITDWLDGKLARWLDQSSRLGAMLDPAVDRLYIAATLVAFAIRDIVPLWLVLVLFAREIVLGLALLVLRHHGFGPYEVHYLGKAATFCLLYAFPLLLLAQGTSTVSLIAQPVAYAFTVWGCALYLWSGLLYLWQGARAVLGSGAAAGTRPETSGVSSE</sequence>
<feature type="transmembrane region" description="Helical" evidence="12">
    <location>
        <begin position="122"/>
        <end position="142"/>
    </location>
</feature>
<comment type="similarity">
    <text evidence="2 11">Belongs to the CDP-alcohol phosphatidyltransferase class-I family.</text>
</comment>
<dbReference type="InterPro" id="IPR000462">
    <property type="entry name" value="CDP-OH_P_trans"/>
</dbReference>
<dbReference type="EMBL" id="AUBJ02000001">
    <property type="protein sequence ID" value="MCP2329929.1"/>
    <property type="molecule type" value="Genomic_DNA"/>
</dbReference>
<evidence type="ECO:0000256" key="6">
    <source>
        <dbReference type="ARBA" id="ARBA00022989"/>
    </source>
</evidence>
<protein>
    <submittedName>
        <fullName evidence="13">CDP-diacylglycerol-phosphatidylglycerol phosphatidyltransferase</fullName>
    </submittedName>
</protein>
<feature type="transmembrane region" description="Helical" evidence="12">
    <location>
        <begin position="186"/>
        <end position="207"/>
    </location>
</feature>
<reference evidence="13 14" key="1">
    <citation type="submission" date="2022-06" db="EMBL/GenBank/DDBJ databases">
        <title>Genomic Encyclopedia of Type Strains, Phase I: the one thousand microbial genomes (KMG-I) project.</title>
        <authorList>
            <person name="Kyrpides N."/>
        </authorList>
    </citation>
    <scope>NUCLEOTIDE SEQUENCE [LARGE SCALE GENOMIC DNA]</scope>
    <source>
        <strain evidence="13 14">DSM 43889</strain>
    </source>
</reference>
<dbReference type="PANTHER" id="PTHR14269:SF62">
    <property type="entry name" value="CDP-DIACYLGLYCEROL--GLYCEROL-3-PHOSPHATE 3-PHOSPHATIDYLTRANSFERASE 1, CHLOROPLASTIC"/>
    <property type="match status" value="1"/>
</dbReference>
<comment type="subcellular location">
    <subcellularLocation>
        <location evidence="1">Membrane</location>
        <topology evidence="1">Multi-pass membrane protein</topology>
    </subcellularLocation>
</comment>
<accession>A0ABT1JCB1</accession>
<evidence type="ECO:0000256" key="2">
    <source>
        <dbReference type="ARBA" id="ARBA00010441"/>
    </source>
</evidence>
<keyword evidence="5 12" id="KW-0812">Transmembrane</keyword>
<dbReference type="InterPro" id="IPR048254">
    <property type="entry name" value="CDP_ALCOHOL_P_TRANSF_CS"/>
</dbReference>
<gene>
    <name evidence="13" type="ORF">G443_000199</name>
</gene>
<feature type="transmembrane region" description="Helical" evidence="12">
    <location>
        <begin position="154"/>
        <end position="174"/>
    </location>
</feature>
<evidence type="ECO:0000256" key="1">
    <source>
        <dbReference type="ARBA" id="ARBA00004141"/>
    </source>
</evidence>
<keyword evidence="14" id="KW-1185">Reference proteome</keyword>